<accession>A0A2U1U4B9</accession>
<keyword evidence="6" id="KW-1185">Reference proteome</keyword>
<proteinExistence type="inferred from homology"/>
<evidence type="ECO:0000256" key="4">
    <source>
        <dbReference type="SAM" id="SignalP"/>
    </source>
</evidence>
<dbReference type="PANTHER" id="PTHR34596:SF2">
    <property type="entry name" value="CHITOPORIN"/>
    <property type="match status" value="1"/>
</dbReference>
<comment type="similarity">
    <text evidence="1">Belongs to the outer membrane porin (Opr) (TC 1.B.25) family.</text>
</comment>
<dbReference type="InterPro" id="IPR005318">
    <property type="entry name" value="OM_porin_bac"/>
</dbReference>
<keyword evidence="2" id="KW-0813">Transport</keyword>
<evidence type="ECO:0000256" key="2">
    <source>
        <dbReference type="ARBA" id="ARBA00022448"/>
    </source>
</evidence>
<comment type="caution">
    <text evidence="5">The sequence shown here is derived from an EMBL/GenBank/DDBJ whole genome shotgun (WGS) entry which is preliminary data.</text>
</comment>
<keyword evidence="3 4" id="KW-0732">Signal</keyword>
<evidence type="ECO:0000256" key="3">
    <source>
        <dbReference type="ARBA" id="ARBA00022729"/>
    </source>
</evidence>
<dbReference type="GO" id="GO:0016020">
    <property type="term" value="C:membrane"/>
    <property type="evidence" value="ECO:0007669"/>
    <property type="project" value="InterPro"/>
</dbReference>
<protein>
    <submittedName>
        <fullName evidence="5">Outer membrane porin, OprD family</fullName>
    </submittedName>
</protein>
<evidence type="ECO:0000256" key="1">
    <source>
        <dbReference type="ARBA" id="ARBA00009075"/>
    </source>
</evidence>
<sequence>MKNFALFLSSLLLISNPTAFAADNLQEAFEQGTLKGELRGYYFERNFDKSDKRADLAAGTLFYYNTAAVNGLSAGAAFASANDIGSNDSHQVYGLVQGYGTKKHQSFSRLQEYYVQGDWFDTRIKFGAQEINTPFMSGHDIRLLPKTYRGLSVVNNSVENLELSAYYITAFEGWWDDQFTSMISVDGKEVNRDLVAGGAKYQLPVDVANVQLQGWIYHMDDVFDTGFFKVHAAKDVGDYQLFFAPSVLFQKSIGKELGGREFDTYQYGFNTGFKAHGFHITAFYAKTGNDELYVPWGDEKVIIQQINAAGRADETAYALRVAYDFSQIGIKGLNAYIFHAYYDTDRLQYSTQQAKDVNETDLSVQYDFSGALDGFSVRLRYAFIDAEKGENFDDFRVYLRYRFTLGGNRG</sequence>
<gene>
    <name evidence="5" type="ORF">DDT56_09925</name>
</gene>
<name>A0A2U1U4B9_9GAMM</name>
<feature type="signal peptide" evidence="4">
    <location>
        <begin position="1"/>
        <end position="21"/>
    </location>
</feature>
<dbReference type="Proteomes" id="UP000296159">
    <property type="component" value="Unassembled WGS sequence"/>
</dbReference>
<dbReference type="PANTHER" id="PTHR34596">
    <property type="entry name" value="CHITOPORIN"/>
    <property type="match status" value="1"/>
</dbReference>
<reference evidence="5 6" key="1">
    <citation type="submission" date="2018-04" db="EMBL/GenBank/DDBJ databases">
        <title>Brenneria corticis sp.nov.</title>
        <authorList>
            <person name="Li Y."/>
        </authorList>
    </citation>
    <scope>NUCLEOTIDE SEQUENCE [LARGE SCALE GENOMIC DNA]</scope>
    <source>
        <strain evidence="5 6">CFCC 11842</strain>
    </source>
</reference>
<dbReference type="RefSeq" id="WP_136166279.1">
    <property type="nucleotide sequence ID" value="NZ_KZ819077.1"/>
</dbReference>
<dbReference type="EMBL" id="QDKH01000009">
    <property type="protein sequence ID" value="PWC16487.1"/>
    <property type="molecule type" value="Genomic_DNA"/>
</dbReference>
<dbReference type="GO" id="GO:0015288">
    <property type="term" value="F:porin activity"/>
    <property type="evidence" value="ECO:0007669"/>
    <property type="project" value="TreeGrafter"/>
</dbReference>
<dbReference type="SUPFAM" id="SSF56935">
    <property type="entry name" value="Porins"/>
    <property type="match status" value="1"/>
</dbReference>
<evidence type="ECO:0000313" key="5">
    <source>
        <dbReference type="EMBL" id="PWC16487.1"/>
    </source>
</evidence>
<dbReference type="InterPro" id="IPR023614">
    <property type="entry name" value="Porin_dom_sf"/>
</dbReference>
<dbReference type="AlphaFoldDB" id="A0A2U1U4B9"/>
<evidence type="ECO:0000313" key="6">
    <source>
        <dbReference type="Proteomes" id="UP000296159"/>
    </source>
</evidence>
<organism evidence="5 6">
    <name type="scientific">Brenneria corticis</name>
    <dbReference type="NCBI Taxonomy" id="2173106"/>
    <lineage>
        <taxon>Bacteria</taxon>
        <taxon>Pseudomonadati</taxon>
        <taxon>Pseudomonadota</taxon>
        <taxon>Gammaproteobacteria</taxon>
        <taxon>Enterobacterales</taxon>
        <taxon>Pectobacteriaceae</taxon>
        <taxon>Brenneria</taxon>
    </lineage>
</organism>
<feature type="chain" id="PRO_5015618704" evidence="4">
    <location>
        <begin position="22"/>
        <end position="410"/>
    </location>
</feature>
<dbReference type="Pfam" id="PF03573">
    <property type="entry name" value="OprD"/>
    <property type="match status" value="1"/>
</dbReference>
<dbReference type="Gene3D" id="2.40.160.10">
    <property type="entry name" value="Porin"/>
    <property type="match status" value="1"/>
</dbReference>